<dbReference type="PANTHER" id="PTHR44591">
    <property type="entry name" value="STRESS RESPONSE REGULATOR PROTEIN 1"/>
    <property type="match status" value="1"/>
</dbReference>
<dbReference type="Gene3D" id="3.40.50.2300">
    <property type="match status" value="1"/>
</dbReference>
<dbReference type="PROSITE" id="PS50110">
    <property type="entry name" value="RESPONSE_REGULATORY"/>
    <property type="match status" value="1"/>
</dbReference>
<evidence type="ECO:0000313" key="5">
    <source>
        <dbReference type="Proteomes" id="UP000269352"/>
    </source>
</evidence>
<evidence type="ECO:0000256" key="2">
    <source>
        <dbReference type="PROSITE-ProRule" id="PRU00169"/>
    </source>
</evidence>
<protein>
    <submittedName>
        <fullName evidence="4">Two-component system response regulator</fullName>
    </submittedName>
</protein>
<dbReference type="InterPro" id="IPR011006">
    <property type="entry name" value="CheY-like_superfamily"/>
</dbReference>
<dbReference type="InterPro" id="IPR001789">
    <property type="entry name" value="Sig_transdc_resp-reg_receiver"/>
</dbReference>
<keyword evidence="1 2" id="KW-0597">Phosphoprotein</keyword>
<feature type="domain" description="Response regulatory" evidence="3">
    <location>
        <begin position="4"/>
        <end position="118"/>
    </location>
</feature>
<evidence type="ECO:0000259" key="3">
    <source>
        <dbReference type="PROSITE" id="PS50110"/>
    </source>
</evidence>
<dbReference type="Pfam" id="PF00072">
    <property type="entry name" value="Response_reg"/>
    <property type="match status" value="1"/>
</dbReference>
<evidence type="ECO:0000313" key="4">
    <source>
        <dbReference type="EMBL" id="GBR74073.1"/>
    </source>
</evidence>
<accession>A0A388TBA2</accession>
<dbReference type="EMBL" id="BGZN01000028">
    <property type="protein sequence ID" value="GBR74073.1"/>
    <property type="molecule type" value="Genomic_DNA"/>
</dbReference>
<keyword evidence="5" id="KW-1185">Reference proteome</keyword>
<name>A0A388TBA2_TERA1</name>
<dbReference type="SUPFAM" id="SSF52172">
    <property type="entry name" value="CheY-like"/>
    <property type="match status" value="1"/>
</dbReference>
<proteinExistence type="predicted"/>
<sequence>MAHKIFIIDDEKSILFLSKAILVTAGYSVSTESDSTRAYQAVLNAKPDLILMDIAMPEVNGIELARNIRANPTLKDTHIFALTGMPELINEHNRIYFEKIIIKPFHMDSLLAELKNFFAGQIVAAYAEKK</sequence>
<evidence type="ECO:0000256" key="1">
    <source>
        <dbReference type="ARBA" id="ARBA00022553"/>
    </source>
</evidence>
<organism evidence="4 5">
    <name type="scientific">Termititenax aidoneus</name>
    <dbReference type="NCBI Taxonomy" id="2218524"/>
    <lineage>
        <taxon>Bacteria</taxon>
        <taxon>Bacillati</taxon>
        <taxon>Candidatus Margulisiibacteriota</taxon>
        <taxon>Candidatus Termititenacia</taxon>
        <taxon>Candidatus Termititenacales</taxon>
        <taxon>Candidatus Termititenacaceae</taxon>
        <taxon>Candidatus Termititenax</taxon>
    </lineage>
</organism>
<dbReference type="SMART" id="SM00448">
    <property type="entry name" value="REC"/>
    <property type="match status" value="1"/>
</dbReference>
<dbReference type="GO" id="GO:0000160">
    <property type="term" value="P:phosphorelay signal transduction system"/>
    <property type="evidence" value="ECO:0007669"/>
    <property type="project" value="InterPro"/>
</dbReference>
<dbReference type="AlphaFoldDB" id="A0A388TBA2"/>
<dbReference type="Proteomes" id="UP000269352">
    <property type="component" value="Unassembled WGS sequence"/>
</dbReference>
<dbReference type="InterPro" id="IPR050595">
    <property type="entry name" value="Bact_response_regulator"/>
</dbReference>
<feature type="modified residue" description="4-aspartylphosphate" evidence="2">
    <location>
        <position position="53"/>
    </location>
</feature>
<comment type="caution">
    <text evidence="4">The sequence shown here is derived from an EMBL/GenBank/DDBJ whole genome shotgun (WGS) entry which is preliminary data.</text>
</comment>
<dbReference type="PANTHER" id="PTHR44591:SF3">
    <property type="entry name" value="RESPONSE REGULATORY DOMAIN-CONTAINING PROTEIN"/>
    <property type="match status" value="1"/>
</dbReference>
<gene>
    <name evidence="4" type="ORF">NO1_1307</name>
</gene>
<reference evidence="4 5" key="1">
    <citation type="journal article" date="2019" name="ISME J.">
        <title>Genome analyses of uncultured TG2/ZB3 bacteria in 'Margulisbacteria' specifically attached to ectosymbiotic spirochetes of protists in the termite gut.</title>
        <authorList>
            <person name="Utami Y.D."/>
            <person name="Kuwahara H."/>
            <person name="Igai K."/>
            <person name="Murakami T."/>
            <person name="Sugaya K."/>
            <person name="Morikawa T."/>
            <person name="Nagura Y."/>
            <person name="Yuki M."/>
            <person name="Deevong P."/>
            <person name="Inoue T."/>
            <person name="Kihara K."/>
            <person name="Lo N."/>
            <person name="Yamada A."/>
            <person name="Ohkuma M."/>
            <person name="Hongoh Y."/>
        </authorList>
    </citation>
    <scope>NUCLEOTIDE SEQUENCE [LARGE SCALE GENOMIC DNA]</scope>
    <source>
        <strain evidence="4">NkOx7-01</strain>
    </source>
</reference>